<dbReference type="CDD" id="cd02019">
    <property type="entry name" value="NK"/>
    <property type="match status" value="1"/>
</dbReference>
<dbReference type="Proteomes" id="UP001597568">
    <property type="component" value="Unassembled WGS sequence"/>
</dbReference>
<accession>A0ABW5Y678</accession>
<dbReference type="InterPro" id="IPR027417">
    <property type="entry name" value="P-loop_NTPase"/>
</dbReference>
<reference evidence="2" key="1">
    <citation type="journal article" date="2019" name="Int. J. Syst. Evol. Microbiol.">
        <title>The Global Catalogue of Microorganisms (GCM) 10K type strain sequencing project: providing services to taxonomists for standard genome sequencing and annotation.</title>
        <authorList>
            <consortium name="The Broad Institute Genomics Platform"/>
            <consortium name="The Broad Institute Genome Sequencing Center for Infectious Disease"/>
            <person name="Wu L."/>
            <person name="Ma J."/>
        </authorList>
    </citation>
    <scope>NUCLEOTIDE SEQUENCE [LARGE SCALE GENOMIC DNA]</scope>
    <source>
        <strain evidence="2">KCTC 33522</strain>
    </source>
</reference>
<dbReference type="SUPFAM" id="SSF52540">
    <property type="entry name" value="P-loop containing nucleoside triphosphate hydrolases"/>
    <property type="match status" value="1"/>
</dbReference>
<keyword evidence="2" id="KW-1185">Reference proteome</keyword>
<organism evidence="1 2">
    <name type="scientific">Kurthia populi</name>
    <dbReference type="NCBI Taxonomy" id="1562132"/>
    <lineage>
        <taxon>Bacteria</taxon>
        <taxon>Bacillati</taxon>
        <taxon>Bacillota</taxon>
        <taxon>Bacilli</taxon>
        <taxon>Bacillales</taxon>
        <taxon>Caryophanaceae</taxon>
        <taxon>Kurthia</taxon>
    </lineage>
</organism>
<gene>
    <name evidence="1" type="ORF">ACFSY7_19605</name>
</gene>
<protein>
    <submittedName>
        <fullName evidence="1">Uncharacterized protein</fullName>
    </submittedName>
</protein>
<name>A0ABW5Y678_9BACL</name>
<evidence type="ECO:0000313" key="1">
    <source>
        <dbReference type="EMBL" id="MFD2870708.1"/>
    </source>
</evidence>
<proteinExistence type="predicted"/>
<comment type="caution">
    <text evidence="1">The sequence shown here is derived from an EMBL/GenBank/DDBJ whole genome shotgun (WGS) entry which is preliminary data.</text>
</comment>
<sequence>MNIISLSGASGTGKSTAALAYAYSHRIDAIIDDGLLIMNGKKRAGTSAKFEKSALKAVRRAIISDDAHRDELCEAIDEEHIESLMIIGTSDNMTSKIAERLHLTIQQRIYIEDINSEAEIKLARFMRKNEGQHTMPLPMQQIEQNFFKRLMRRGAEIFSPKREKIGETTIVHPDFHDDFTQISTKDMMEAFKEVIEQKKRLTVKKMQFKLLPLPALEVQVVLKMSSQMELMTTPNAIEEAQKTLIECFSQLYDLQFGTLAMKVVDIEFVEE</sequence>
<dbReference type="RefSeq" id="WP_380149337.1">
    <property type="nucleotide sequence ID" value="NZ_JBHUOR010000143.1"/>
</dbReference>
<dbReference type="EMBL" id="JBHUOR010000143">
    <property type="protein sequence ID" value="MFD2870708.1"/>
    <property type="molecule type" value="Genomic_DNA"/>
</dbReference>
<evidence type="ECO:0000313" key="2">
    <source>
        <dbReference type="Proteomes" id="UP001597568"/>
    </source>
</evidence>